<proteinExistence type="inferred from homology"/>
<comment type="caution">
    <text evidence="3">The sequence shown here is derived from an EMBL/GenBank/DDBJ whole genome shotgun (WGS) entry which is preliminary data.</text>
</comment>
<dbReference type="PANTHER" id="PTHR46553">
    <property type="entry name" value="ADENINE NUCLEOTIDE ALPHA HYDROLASES-LIKE SUPERFAMILY PROTEIN"/>
    <property type="match status" value="1"/>
</dbReference>
<reference evidence="3" key="1">
    <citation type="submission" date="2020-01" db="EMBL/GenBank/DDBJ databases">
        <title>Whole-genome analyses of novel actinobacteria.</title>
        <authorList>
            <person name="Sahin N."/>
        </authorList>
    </citation>
    <scope>NUCLEOTIDE SEQUENCE</scope>
    <source>
        <strain evidence="3">YC537</strain>
    </source>
</reference>
<protein>
    <submittedName>
        <fullName evidence="3">Universal stress protein</fullName>
    </submittedName>
</protein>
<dbReference type="PANTHER" id="PTHR46553:SF3">
    <property type="entry name" value="ADENINE NUCLEOTIDE ALPHA HYDROLASES-LIKE SUPERFAMILY PROTEIN"/>
    <property type="match status" value="1"/>
</dbReference>
<feature type="domain" description="UspA" evidence="2">
    <location>
        <begin position="151"/>
        <end position="288"/>
    </location>
</feature>
<evidence type="ECO:0000313" key="4">
    <source>
        <dbReference type="Proteomes" id="UP000598297"/>
    </source>
</evidence>
<dbReference type="SUPFAM" id="SSF52402">
    <property type="entry name" value="Adenine nucleotide alpha hydrolases-like"/>
    <property type="match status" value="2"/>
</dbReference>
<dbReference type="AlphaFoldDB" id="A0A964XP87"/>
<evidence type="ECO:0000259" key="2">
    <source>
        <dbReference type="Pfam" id="PF00582"/>
    </source>
</evidence>
<dbReference type="RefSeq" id="WP_161701462.1">
    <property type="nucleotide sequence ID" value="NZ_JAAAHS010000228.1"/>
</dbReference>
<evidence type="ECO:0000256" key="1">
    <source>
        <dbReference type="ARBA" id="ARBA00008791"/>
    </source>
</evidence>
<evidence type="ECO:0000313" key="3">
    <source>
        <dbReference type="EMBL" id="NBE54547.1"/>
    </source>
</evidence>
<name>A0A964XP87_9ACTN</name>
<dbReference type="EMBL" id="JAAAHS010000228">
    <property type="protein sequence ID" value="NBE54547.1"/>
    <property type="molecule type" value="Genomic_DNA"/>
</dbReference>
<dbReference type="Pfam" id="PF00582">
    <property type="entry name" value="Usp"/>
    <property type="match status" value="2"/>
</dbReference>
<dbReference type="PRINTS" id="PR01438">
    <property type="entry name" value="UNVRSLSTRESS"/>
</dbReference>
<gene>
    <name evidence="3" type="ORF">GUY60_24625</name>
</gene>
<dbReference type="Proteomes" id="UP000598297">
    <property type="component" value="Unassembled WGS sequence"/>
</dbReference>
<dbReference type="InterPro" id="IPR006015">
    <property type="entry name" value="Universal_stress_UspA"/>
</dbReference>
<feature type="domain" description="UspA" evidence="2">
    <location>
        <begin position="5"/>
        <end position="139"/>
    </location>
</feature>
<comment type="similarity">
    <text evidence="1">Belongs to the universal stress protein A family.</text>
</comment>
<keyword evidence="4" id="KW-1185">Reference proteome</keyword>
<dbReference type="InterPro" id="IPR006016">
    <property type="entry name" value="UspA"/>
</dbReference>
<sequence>MALPLIVGVDGSQSGLQAVDWAVDEAARHGLPLRLVNASLWERYEGAALAERLGRTSPESAAEQIVGTATERALRQDPDVAVSSAILHEEATDALLRAAEHATALVTGQHGRGPVTELLLGSVSLALTARAPCPVIVVRGTEESREGTHGRVLLGVGSAATGASALRFALRAAEARGCTLEAVRAWQAPAHETVDHPLLIGEPEHHFEQEATLLLDEVLGTAAEDHPRIRVDHFAIEGPAHKVLLHRSADADLLVIGARHRHSHFGLQLGGVAHALLHHAACPVAVVPLDA</sequence>
<dbReference type="Gene3D" id="3.40.50.620">
    <property type="entry name" value="HUPs"/>
    <property type="match status" value="2"/>
</dbReference>
<dbReference type="OrthoDB" id="3174546at2"/>
<dbReference type="InterPro" id="IPR014729">
    <property type="entry name" value="Rossmann-like_a/b/a_fold"/>
</dbReference>
<organism evidence="3 4">
    <name type="scientific">Streptomyces boluensis</name>
    <dbReference type="NCBI Taxonomy" id="1775135"/>
    <lineage>
        <taxon>Bacteria</taxon>
        <taxon>Bacillati</taxon>
        <taxon>Actinomycetota</taxon>
        <taxon>Actinomycetes</taxon>
        <taxon>Kitasatosporales</taxon>
        <taxon>Streptomycetaceae</taxon>
        <taxon>Streptomyces</taxon>
    </lineage>
</organism>
<accession>A0A964XP87</accession>